<evidence type="ECO:0000259" key="2">
    <source>
        <dbReference type="Pfam" id="PF07811"/>
    </source>
</evidence>
<keyword evidence="4" id="KW-1185">Reference proteome</keyword>
<dbReference type="InterPro" id="IPR012495">
    <property type="entry name" value="TadE-like_dom"/>
</dbReference>
<name>A0A7W5E5L5_9BACT</name>
<comment type="caution">
    <text evidence="3">The sequence shown here is derived from an EMBL/GenBank/DDBJ whole genome shotgun (WGS) entry which is preliminary data.</text>
</comment>
<dbReference type="AlphaFoldDB" id="A0A7W5E5L5"/>
<keyword evidence="1" id="KW-0472">Membrane</keyword>
<evidence type="ECO:0000313" key="3">
    <source>
        <dbReference type="EMBL" id="MBB3210585.1"/>
    </source>
</evidence>
<dbReference type="EMBL" id="JACHXU010000043">
    <property type="protein sequence ID" value="MBB3210585.1"/>
    <property type="molecule type" value="Genomic_DNA"/>
</dbReference>
<accession>A0A7W5E5L5</accession>
<keyword evidence="1" id="KW-0812">Transmembrane</keyword>
<dbReference type="Proteomes" id="UP000536179">
    <property type="component" value="Unassembled WGS sequence"/>
</dbReference>
<sequence>MKKTALRPRGSRKRSRQGAALVEFAIVLPVMMLFFTAMIEISRILMLQHTADTAAYEAARSAMVPGATVSEAELEAQILLDAAGLVATQVTVSPSVITEETAFITVRVEVPVEENCWITPDQFTNSAVVSEVTLLTERSPIVRLTGIPELKAKKSKLKGEKTEL</sequence>
<protein>
    <submittedName>
        <fullName evidence="3">Flp pilus assembly protein TadG</fullName>
    </submittedName>
</protein>
<gene>
    <name evidence="3" type="ORF">FHS27_006432</name>
</gene>
<evidence type="ECO:0000313" key="4">
    <source>
        <dbReference type="Proteomes" id="UP000536179"/>
    </source>
</evidence>
<keyword evidence="1" id="KW-1133">Transmembrane helix</keyword>
<feature type="transmembrane region" description="Helical" evidence="1">
    <location>
        <begin position="20"/>
        <end position="39"/>
    </location>
</feature>
<dbReference type="RefSeq" id="WP_184309998.1">
    <property type="nucleotide sequence ID" value="NZ_JACHXU010000043.1"/>
</dbReference>
<proteinExistence type="predicted"/>
<feature type="domain" description="TadE-like" evidence="2">
    <location>
        <begin position="18"/>
        <end position="60"/>
    </location>
</feature>
<dbReference type="Pfam" id="PF07811">
    <property type="entry name" value="TadE"/>
    <property type="match status" value="1"/>
</dbReference>
<organism evidence="3 4">
    <name type="scientific">Aporhodopirellula rubra</name>
    <dbReference type="NCBI Taxonomy" id="980271"/>
    <lineage>
        <taxon>Bacteria</taxon>
        <taxon>Pseudomonadati</taxon>
        <taxon>Planctomycetota</taxon>
        <taxon>Planctomycetia</taxon>
        <taxon>Pirellulales</taxon>
        <taxon>Pirellulaceae</taxon>
        <taxon>Aporhodopirellula</taxon>
    </lineage>
</organism>
<evidence type="ECO:0000256" key="1">
    <source>
        <dbReference type="SAM" id="Phobius"/>
    </source>
</evidence>
<reference evidence="3 4" key="1">
    <citation type="submission" date="2020-08" db="EMBL/GenBank/DDBJ databases">
        <title>Genomic Encyclopedia of Type Strains, Phase III (KMG-III): the genomes of soil and plant-associated and newly described type strains.</title>
        <authorList>
            <person name="Whitman W."/>
        </authorList>
    </citation>
    <scope>NUCLEOTIDE SEQUENCE [LARGE SCALE GENOMIC DNA]</scope>
    <source>
        <strain evidence="3 4">CECT 8075</strain>
    </source>
</reference>